<proteinExistence type="predicted"/>
<reference evidence="2 3" key="1">
    <citation type="journal article" date="2016" name="Nat. Commun.">
        <title>Thousands of microbial genomes shed light on interconnected biogeochemical processes in an aquifer system.</title>
        <authorList>
            <person name="Anantharaman K."/>
            <person name="Brown C.T."/>
            <person name="Hug L.A."/>
            <person name="Sharon I."/>
            <person name="Castelle C.J."/>
            <person name="Probst A.J."/>
            <person name="Thomas B.C."/>
            <person name="Singh A."/>
            <person name="Wilkins M.J."/>
            <person name="Karaoz U."/>
            <person name="Brodie E.L."/>
            <person name="Williams K.H."/>
            <person name="Hubbard S.S."/>
            <person name="Banfield J.F."/>
        </authorList>
    </citation>
    <scope>NUCLEOTIDE SEQUENCE [LARGE SCALE GENOMIC DNA]</scope>
</reference>
<accession>A0A1F6NKV6</accession>
<dbReference type="InterPro" id="IPR003607">
    <property type="entry name" value="HD/PDEase_dom"/>
</dbReference>
<feature type="domain" description="HD" evidence="1">
    <location>
        <begin position="78"/>
        <end position="190"/>
    </location>
</feature>
<dbReference type="Gene3D" id="1.10.3210.10">
    <property type="entry name" value="Hypothetical protein af1432"/>
    <property type="match status" value="1"/>
</dbReference>
<gene>
    <name evidence="2" type="ORF">A2261_01850</name>
</gene>
<evidence type="ECO:0000313" key="2">
    <source>
        <dbReference type="EMBL" id="OGH84617.1"/>
    </source>
</evidence>
<dbReference type="CDD" id="cd00077">
    <property type="entry name" value="HDc"/>
    <property type="match status" value="1"/>
</dbReference>
<dbReference type="EMBL" id="MFQR01000011">
    <property type="protein sequence ID" value="OGH84617.1"/>
    <property type="molecule type" value="Genomic_DNA"/>
</dbReference>
<dbReference type="Proteomes" id="UP000177803">
    <property type="component" value="Unassembled WGS sequence"/>
</dbReference>
<name>A0A1F6NKV6_9BACT</name>
<dbReference type="PROSITE" id="PS51831">
    <property type="entry name" value="HD"/>
    <property type="match status" value="1"/>
</dbReference>
<protein>
    <recommendedName>
        <fullName evidence="1">HD domain-containing protein</fullName>
    </recommendedName>
</protein>
<comment type="caution">
    <text evidence="2">The sequence shown here is derived from an EMBL/GenBank/DDBJ whole genome shotgun (WGS) entry which is preliminary data.</text>
</comment>
<sequence length="350" mass="38745">MVDWKKFEQIQGSLASIRTPNSAARRRHPPDTDWDRLLAHNDPFAIDYTNILGSRAFARLAGKTEVETLPKNALVGTRLSHTLGIINTGVLVGKSLGLNVELVRAGTAGHDLGHPAFGHGGEAVLKAEYGIKFLHAVFGCVVAELEKLNLTYQTLLCILHHSTGSGGLTTSTNLPPEAAVVKFADKLFYLWSNIEDAYGGRMNIPFQPLTTATKKDIAWFGATWKERLARSIIECCLESAQVGFPSFTTSPAAQRFEAVKQAMYEHVYYSREKDLFEAGKREQARTVLRYLKDHIANPIAYFALLTDGETLDIAKTIDLKRDVDLSHYSAHEILAGHTEPIDVTNPDLDW</sequence>
<dbReference type="AlphaFoldDB" id="A0A1F6NKV6"/>
<dbReference type="InterPro" id="IPR006674">
    <property type="entry name" value="HD_domain"/>
</dbReference>
<organism evidence="2 3">
    <name type="scientific">Candidatus Magasanikbacteria bacterium RIFOXYA2_FULL_44_8</name>
    <dbReference type="NCBI Taxonomy" id="1798696"/>
    <lineage>
        <taxon>Bacteria</taxon>
        <taxon>Candidatus Magasanikiibacteriota</taxon>
    </lineage>
</organism>
<dbReference type="Pfam" id="PF01966">
    <property type="entry name" value="HD"/>
    <property type="match status" value="1"/>
</dbReference>
<evidence type="ECO:0000259" key="1">
    <source>
        <dbReference type="PROSITE" id="PS51831"/>
    </source>
</evidence>
<dbReference type="SUPFAM" id="SSF109604">
    <property type="entry name" value="HD-domain/PDEase-like"/>
    <property type="match status" value="1"/>
</dbReference>
<evidence type="ECO:0000313" key="3">
    <source>
        <dbReference type="Proteomes" id="UP000177803"/>
    </source>
</evidence>